<keyword evidence="7" id="KW-1185">Reference proteome</keyword>
<dbReference type="Gene3D" id="3.90.1720.10">
    <property type="entry name" value="endopeptidase domain like (from Nostoc punctiforme)"/>
    <property type="match status" value="1"/>
</dbReference>
<dbReference type="PROSITE" id="PS51935">
    <property type="entry name" value="NLPC_P60"/>
    <property type="match status" value="1"/>
</dbReference>
<dbReference type="PANTHER" id="PTHR47053">
    <property type="entry name" value="MUREIN DD-ENDOPEPTIDASE MEPH-RELATED"/>
    <property type="match status" value="1"/>
</dbReference>
<protein>
    <submittedName>
        <fullName evidence="6">SH3 domain-containing protein</fullName>
    </submittedName>
</protein>
<gene>
    <name evidence="6" type="ORF">DES35_101523</name>
</gene>
<dbReference type="InterPro" id="IPR000064">
    <property type="entry name" value="NLP_P60_dom"/>
</dbReference>
<dbReference type="SUPFAM" id="SSF54001">
    <property type="entry name" value="Cysteine proteinases"/>
    <property type="match status" value="1"/>
</dbReference>
<comment type="caution">
    <text evidence="6">The sequence shown here is derived from an EMBL/GenBank/DDBJ whole genome shotgun (WGS) entry which is preliminary data.</text>
</comment>
<dbReference type="EMBL" id="QPJS01000001">
    <property type="protein sequence ID" value="RCX05238.1"/>
    <property type="molecule type" value="Genomic_DNA"/>
</dbReference>
<sequence>MSAKGVCLLSVIPMRKEPSHRSEMINQILFGELMHLLEETDEWLRVTLMHDDYTGWVLREQIKCISPEEYSQHFAEFTGYSADMVDLVMKKNSNHFFSILLGSKIPLLKNGEFSVGDEVMVFSGPTTKGIKNRPAIIDTALNFLHAPYLWGGRTHFGIDCSGLVQIAYRMAGVNLPRDSYQQATIGMQLSFIEECSPGDLAFFDDKDGRIIHVGILLPGKKIIHASGGMVRIDMLDQNGIYRADLKKYTHRLRLLKNVFDLNFRQR</sequence>
<evidence type="ECO:0000259" key="5">
    <source>
        <dbReference type="PROSITE" id="PS51935"/>
    </source>
</evidence>
<dbReference type="Pfam" id="PF18348">
    <property type="entry name" value="SH3_16"/>
    <property type="match status" value="1"/>
</dbReference>
<dbReference type="PANTHER" id="PTHR47053:SF1">
    <property type="entry name" value="MUREIN DD-ENDOPEPTIDASE MEPH-RELATED"/>
    <property type="match status" value="1"/>
</dbReference>
<keyword evidence="2" id="KW-0645">Protease</keyword>
<dbReference type="RefSeq" id="WP_037360171.1">
    <property type="nucleotide sequence ID" value="NZ_BHZF01000001.1"/>
</dbReference>
<accession>A0A369AA15</accession>
<keyword evidence="3" id="KW-0378">Hydrolase</keyword>
<evidence type="ECO:0000256" key="3">
    <source>
        <dbReference type="ARBA" id="ARBA00022801"/>
    </source>
</evidence>
<evidence type="ECO:0000256" key="2">
    <source>
        <dbReference type="ARBA" id="ARBA00022670"/>
    </source>
</evidence>
<keyword evidence="4" id="KW-0788">Thiol protease</keyword>
<feature type="domain" description="NlpC/P60" evidence="5">
    <location>
        <begin position="130"/>
        <end position="253"/>
    </location>
</feature>
<reference evidence="6 7" key="1">
    <citation type="submission" date="2018-07" db="EMBL/GenBank/DDBJ databases">
        <title>Genomic Encyclopedia of Type Strains, Phase IV (KMG-IV): sequencing the most valuable type-strain genomes for metagenomic binning, comparative biology and taxonomic classification.</title>
        <authorList>
            <person name="Goeker M."/>
        </authorList>
    </citation>
    <scope>NUCLEOTIDE SEQUENCE [LARGE SCALE GENOMIC DNA]</scope>
    <source>
        <strain evidence="6 7">DSM 21410</strain>
    </source>
</reference>
<dbReference type="Pfam" id="PF00877">
    <property type="entry name" value="NLPC_P60"/>
    <property type="match status" value="1"/>
</dbReference>
<comment type="similarity">
    <text evidence="1">Belongs to the peptidase C40 family.</text>
</comment>
<evidence type="ECO:0000256" key="4">
    <source>
        <dbReference type="ARBA" id="ARBA00022807"/>
    </source>
</evidence>
<name>A0A369AA15_9FLAO</name>
<dbReference type="GO" id="GO:0006508">
    <property type="term" value="P:proteolysis"/>
    <property type="evidence" value="ECO:0007669"/>
    <property type="project" value="UniProtKB-KW"/>
</dbReference>
<dbReference type="InterPro" id="IPR038765">
    <property type="entry name" value="Papain-like_cys_pep_sf"/>
</dbReference>
<proteinExistence type="inferred from homology"/>
<evidence type="ECO:0000256" key="1">
    <source>
        <dbReference type="ARBA" id="ARBA00007074"/>
    </source>
</evidence>
<dbReference type="AlphaFoldDB" id="A0A369AA15"/>
<organism evidence="6 7">
    <name type="scientific">Schleiferia thermophila</name>
    <dbReference type="NCBI Taxonomy" id="884107"/>
    <lineage>
        <taxon>Bacteria</taxon>
        <taxon>Pseudomonadati</taxon>
        <taxon>Bacteroidota</taxon>
        <taxon>Flavobacteriia</taxon>
        <taxon>Flavobacteriales</taxon>
        <taxon>Schleiferiaceae</taxon>
        <taxon>Schleiferia</taxon>
    </lineage>
</organism>
<dbReference type="Proteomes" id="UP000253517">
    <property type="component" value="Unassembled WGS sequence"/>
</dbReference>
<dbReference type="Gene3D" id="2.30.30.40">
    <property type="entry name" value="SH3 Domains"/>
    <property type="match status" value="1"/>
</dbReference>
<dbReference type="GO" id="GO:0008234">
    <property type="term" value="F:cysteine-type peptidase activity"/>
    <property type="evidence" value="ECO:0007669"/>
    <property type="project" value="UniProtKB-KW"/>
</dbReference>
<dbReference type="InterPro" id="IPR041382">
    <property type="entry name" value="SH3_16"/>
</dbReference>
<evidence type="ECO:0000313" key="6">
    <source>
        <dbReference type="EMBL" id="RCX05238.1"/>
    </source>
</evidence>
<evidence type="ECO:0000313" key="7">
    <source>
        <dbReference type="Proteomes" id="UP000253517"/>
    </source>
</evidence>
<dbReference type="InterPro" id="IPR051202">
    <property type="entry name" value="Peptidase_C40"/>
</dbReference>